<evidence type="ECO:0000313" key="2">
    <source>
        <dbReference type="EMBL" id="PPT72884.1"/>
    </source>
</evidence>
<dbReference type="EMBL" id="MIGX01000354">
    <property type="protein sequence ID" value="PPT72884.1"/>
    <property type="molecule type" value="Genomic_DNA"/>
</dbReference>
<dbReference type="AlphaFoldDB" id="A0A2S6YYT7"/>
<evidence type="ECO:0000313" key="3">
    <source>
        <dbReference type="Proteomes" id="UP000239898"/>
    </source>
</evidence>
<comment type="caution">
    <text evidence="2">The sequence shown here is derived from an EMBL/GenBank/DDBJ whole genome shotgun (WGS) entry which is preliminary data.</text>
</comment>
<sequence length="97" mass="11020">MARTGRPVTKLQITDAERAELKGRLRVRKVPEDEKLRMRIVLGCAEGQSGRVIAERLQTTIQTASKWRRSYEAYRLAGLTDAPRAGRPRSVDDEQVQ</sequence>
<dbReference type="Pfam" id="PF13551">
    <property type="entry name" value="HTH_29"/>
    <property type="match status" value="1"/>
</dbReference>
<keyword evidence="3" id="KW-1185">Reference proteome</keyword>
<protein>
    <submittedName>
        <fullName evidence="2">IS630 family transposase</fullName>
    </submittedName>
</protein>
<accession>A0A2S6YYT7</accession>
<feature type="region of interest" description="Disordered" evidence="1">
    <location>
        <begin position="78"/>
        <end position="97"/>
    </location>
</feature>
<dbReference type="OrthoDB" id="165456at2"/>
<feature type="non-terminal residue" evidence="2">
    <location>
        <position position="97"/>
    </location>
</feature>
<gene>
    <name evidence="2" type="ORF">XthCFBP4691_20690</name>
</gene>
<name>A0A2S6YYT7_9XANT</name>
<reference evidence="2 3" key="1">
    <citation type="submission" date="2016-08" db="EMBL/GenBank/DDBJ databases">
        <title>Evolution of the type three secretion system and type three effector repertoires in Xanthomonas.</title>
        <authorList>
            <person name="Merda D."/>
            <person name="Briand M."/>
            <person name="Bosis E."/>
            <person name="Rousseau C."/>
            <person name="Portier P."/>
            <person name="Jacques M.-A."/>
            <person name="Fischer-Le Saux M."/>
        </authorList>
    </citation>
    <scope>NUCLEOTIDE SEQUENCE [LARGE SCALE GENOMIC DNA]</scope>
    <source>
        <strain evidence="2 3">CFBP 4691</strain>
    </source>
</reference>
<proteinExistence type="predicted"/>
<evidence type="ECO:0000256" key="1">
    <source>
        <dbReference type="SAM" id="MobiDB-lite"/>
    </source>
</evidence>
<dbReference type="InterPro" id="IPR009057">
    <property type="entry name" value="Homeodomain-like_sf"/>
</dbReference>
<organism evidence="2 3">
    <name type="scientific">Xanthomonas theicola</name>
    <dbReference type="NCBI Taxonomy" id="56464"/>
    <lineage>
        <taxon>Bacteria</taxon>
        <taxon>Pseudomonadati</taxon>
        <taxon>Pseudomonadota</taxon>
        <taxon>Gammaproteobacteria</taxon>
        <taxon>Lysobacterales</taxon>
        <taxon>Lysobacteraceae</taxon>
        <taxon>Xanthomonas</taxon>
    </lineage>
</organism>
<dbReference type="SUPFAM" id="SSF46689">
    <property type="entry name" value="Homeodomain-like"/>
    <property type="match status" value="1"/>
</dbReference>
<dbReference type="RefSeq" id="WP_146095511.1">
    <property type="nucleotide sequence ID" value="NZ_MIGX01000354.1"/>
</dbReference>
<dbReference type="Proteomes" id="UP000239898">
    <property type="component" value="Unassembled WGS sequence"/>
</dbReference>